<dbReference type="OrthoDB" id="6621980at2759"/>
<dbReference type="PANTHER" id="PTHR11697:SF230">
    <property type="entry name" value="ZINC FINGER, MYM DOMAIN CONTAINING 1"/>
    <property type="match status" value="1"/>
</dbReference>
<protein>
    <submittedName>
        <fullName evidence="1">Uncharacterized protein</fullName>
    </submittedName>
</protein>
<dbReference type="EMBL" id="JACXVP010000009">
    <property type="protein sequence ID" value="KAG5584684.1"/>
    <property type="molecule type" value="Genomic_DNA"/>
</dbReference>
<dbReference type="InterPro" id="IPR055298">
    <property type="entry name" value="AtLOH3-like"/>
</dbReference>
<dbReference type="Proteomes" id="UP000824120">
    <property type="component" value="Chromosome 9"/>
</dbReference>
<dbReference type="PANTHER" id="PTHR11697">
    <property type="entry name" value="GENERAL TRANSCRIPTION FACTOR 2-RELATED ZINC FINGER PROTEIN"/>
    <property type="match status" value="1"/>
</dbReference>
<evidence type="ECO:0000313" key="2">
    <source>
        <dbReference type="Proteomes" id="UP000824120"/>
    </source>
</evidence>
<keyword evidence="2" id="KW-1185">Reference proteome</keyword>
<sequence>MMCSPRYITQGTMTLVLRYVNKDDEEAIYVFLLDHSLSPSQIRGQEYQAEKLEELLISREVHICRGLNQECELQCLGDTRWSSHYRTLDSHIILFPSIIHVLEFTRCECPNYIDKLVAQILGSMIKKFDFTFMLRLMWTVLMMTNELSSSLQRMKDIVNAMRFLALTK</sequence>
<gene>
    <name evidence="1" type="ORF">H5410_045118</name>
</gene>
<name>A0A9J5XBV0_SOLCO</name>
<evidence type="ECO:0000313" key="1">
    <source>
        <dbReference type="EMBL" id="KAG5584684.1"/>
    </source>
</evidence>
<comment type="caution">
    <text evidence="1">The sequence shown here is derived from an EMBL/GenBank/DDBJ whole genome shotgun (WGS) entry which is preliminary data.</text>
</comment>
<organism evidence="1 2">
    <name type="scientific">Solanum commersonii</name>
    <name type="common">Commerson's wild potato</name>
    <name type="synonym">Commerson's nightshade</name>
    <dbReference type="NCBI Taxonomy" id="4109"/>
    <lineage>
        <taxon>Eukaryota</taxon>
        <taxon>Viridiplantae</taxon>
        <taxon>Streptophyta</taxon>
        <taxon>Embryophyta</taxon>
        <taxon>Tracheophyta</taxon>
        <taxon>Spermatophyta</taxon>
        <taxon>Magnoliopsida</taxon>
        <taxon>eudicotyledons</taxon>
        <taxon>Gunneridae</taxon>
        <taxon>Pentapetalae</taxon>
        <taxon>asterids</taxon>
        <taxon>lamiids</taxon>
        <taxon>Solanales</taxon>
        <taxon>Solanaceae</taxon>
        <taxon>Solanoideae</taxon>
        <taxon>Solaneae</taxon>
        <taxon>Solanum</taxon>
    </lineage>
</organism>
<accession>A0A9J5XBV0</accession>
<reference evidence="1 2" key="1">
    <citation type="submission" date="2020-09" db="EMBL/GenBank/DDBJ databases">
        <title>De no assembly of potato wild relative species, Solanum commersonii.</title>
        <authorList>
            <person name="Cho K."/>
        </authorList>
    </citation>
    <scope>NUCLEOTIDE SEQUENCE [LARGE SCALE GENOMIC DNA]</scope>
    <source>
        <strain evidence="1">LZ3.2</strain>
        <tissue evidence="1">Leaf</tissue>
    </source>
</reference>
<dbReference type="AlphaFoldDB" id="A0A9J5XBV0"/>
<proteinExistence type="predicted"/>